<dbReference type="InterPro" id="IPR050396">
    <property type="entry name" value="Glycosyltr_51/Transpeptidase"/>
</dbReference>
<dbReference type="Pfam" id="PF00912">
    <property type="entry name" value="Transgly"/>
    <property type="match status" value="1"/>
</dbReference>
<evidence type="ECO:0000259" key="13">
    <source>
        <dbReference type="Pfam" id="PF00912"/>
    </source>
</evidence>
<dbReference type="GO" id="GO:0009252">
    <property type="term" value="P:peptidoglycan biosynthetic process"/>
    <property type="evidence" value="ECO:0007669"/>
    <property type="project" value="InterPro"/>
</dbReference>
<evidence type="ECO:0000259" key="12">
    <source>
        <dbReference type="Pfam" id="PF00905"/>
    </source>
</evidence>
<dbReference type="Pfam" id="PF00905">
    <property type="entry name" value="Transpeptidase"/>
    <property type="match status" value="1"/>
</dbReference>
<feature type="domain" description="Penicillin-binding C-terminal" evidence="14">
    <location>
        <begin position="696"/>
        <end position="783"/>
    </location>
</feature>
<dbReference type="Gene3D" id="3.40.710.10">
    <property type="entry name" value="DD-peptidase/beta-lactamase superfamily"/>
    <property type="match status" value="1"/>
</dbReference>
<accession>A0A916JMK3</accession>
<dbReference type="AlphaFoldDB" id="A0A916JMK3"/>
<evidence type="ECO:0000256" key="11">
    <source>
        <dbReference type="ARBA" id="ARBA00049902"/>
    </source>
</evidence>
<dbReference type="InterPro" id="IPR011815">
    <property type="entry name" value="PBP_1c"/>
</dbReference>
<gene>
    <name evidence="15" type="primary">mtgA</name>
    <name evidence="15" type="ORF">CRYO30217_02127</name>
</gene>
<dbReference type="InterPro" id="IPR012338">
    <property type="entry name" value="Beta-lactam/transpept-like"/>
</dbReference>
<keyword evidence="5" id="KW-0645">Protease</keyword>
<dbReference type="NCBIfam" id="TIGR02073">
    <property type="entry name" value="PBP_1c"/>
    <property type="match status" value="1"/>
</dbReference>
<evidence type="ECO:0000256" key="2">
    <source>
        <dbReference type="ARBA" id="ARBA00007090"/>
    </source>
</evidence>
<dbReference type="Gene3D" id="1.10.3810.10">
    <property type="entry name" value="Biosynthetic peptidoglycan transglycosylase-like"/>
    <property type="match status" value="1"/>
</dbReference>
<keyword evidence="4" id="KW-0121">Carboxypeptidase</keyword>
<dbReference type="GO" id="GO:0008955">
    <property type="term" value="F:peptidoglycan glycosyltransferase activity"/>
    <property type="evidence" value="ECO:0007669"/>
    <property type="project" value="UniProtKB-EC"/>
</dbReference>
<dbReference type="InterPro" id="IPR036950">
    <property type="entry name" value="PBP_transglycosylase"/>
</dbReference>
<evidence type="ECO:0000256" key="10">
    <source>
        <dbReference type="ARBA" id="ARBA00044770"/>
    </source>
</evidence>
<organism evidence="15 16">
    <name type="scientific">Parvicella tangerina</name>
    <dbReference type="NCBI Taxonomy" id="2829795"/>
    <lineage>
        <taxon>Bacteria</taxon>
        <taxon>Pseudomonadati</taxon>
        <taxon>Bacteroidota</taxon>
        <taxon>Flavobacteriia</taxon>
        <taxon>Flavobacteriales</taxon>
        <taxon>Parvicellaceae</taxon>
        <taxon>Parvicella</taxon>
    </lineage>
</organism>
<comment type="catalytic activity">
    <reaction evidence="11">
        <text>[GlcNAc-(1-&gt;4)-Mur2Ac(oyl-L-Ala-gamma-D-Glu-L-Lys-D-Ala-D-Ala)](n)-di-trans,octa-cis-undecaprenyl diphosphate + beta-D-GlcNAc-(1-&gt;4)-Mur2Ac(oyl-L-Ala-gamma-D-Glu-L-Lys-D-Ala-D-Ala)-di-trans,octa-cis-undecaprenyl diphosphate = [GlcNAc-(1-&gt;4)-Mur2Ac(oyl-L-Ala-gamma-D-Glu-L-Lys-D-Ala-D-Ala)](n+1)-di-trans,octa-cis-undecaprenyl diphosphate + di-trans,octa-cis-undecaprenyl diphosphate + H(+)</text>
        <dbReference type="Rhea" id="RHEA:23708"/>
        <dbReference type="Rhea" id="RHEA-COMP:9602"/>
        <dbReference type="Rhea" id="RHEA-COMP:9603"/>
        <dbReference type="ChEBI" id="CHEBI:15378"/>
        <dbReference type="ChEBI" id="CHEBI:58405"/>
        <dbReference type="ChEBI" id="CHEBI:60033"/>
        <dbReference type="ChEBI" id="CHEBI:78435"/>
        <dbReference type="EC" id="2.4.99.28"/>
    </reaction>
</comment>
<evidence type="ECO:0000256" key="7">
    <source>
        <dbReference type="ARBA" id="ARBA00022679"/>
    </source>
</evidence>
<proteinExistence type="inferred from homology"/>
<evidence type="ECO:0000259" key="14">
    <source>
        <dbReference type="Pfam" id="PF06832"/>
    </source>
</evidence>
<dbReference type="EC" id="2.4.99.28" evidence="10"/>
<dbReference type="GO" id="GO:0004180">
    <property type="term" value="F:carboxypeptidase activity"/>
    <property type="evidence" value="ECO:0007669"/>
    <property type="project" value="UniProtKB-KW"/>
</dbReference>
<dbReference type="SUPFAM" id="SSF56601">
    <property type="entry name" value="beta-lactamase/transpeptidase-like"/>
    <property type="match status" value="1"/>
</dbReference>
<keyword evidence="16" id="KW-1185">Reference proteome</keyword>
<evidence type="ECO:0000256" key="6">
    <source>
        <dbReference type="ARBA" id="ARBA00022676"/>
    </source>
</evidence>
<dbReference type="PANTHER" id="PTHR32282:SF15">
    <property type="entry name" value="PENICILLIN-BINDING PROTEIN 1C"/>
    <property type="match status" value="1"/>
</dbReference>
<dbReference type="GO" id="GO:0008658">
    <property type="term" value="F:penicillin binding"/>
    <property type="evidence" value="ECO:0007669"/>
    <property type="project" value="InterPro"/>
</dbReference>
<keyword evidence="8" id="KW-0378">Hydrolase</keyword>
<dbReference type="SUPFAM" id="SSF53955">
    <property type="entry name" value="Lysozyme-like"/>
    <property type="match status" value="1"/>
</dbReference>
<evidence type="ECO:0000256" key="1">
    <source>
        <dbReference type="ARBA" id="ARBA00004752"/>
    </source>
</evidence>
<dbReference type="PANTHER" id="PTHR32282">
    <property type="entry name" value="BINDING PROTEIN TRANSPEPTIDASE, PUTATIVE-RELATED"/>
    <property type="match status" value="1"/>
</dbReference>
<dbReference type="GO" id="GO:0030288">
    <property type="term" value="C:outer membrane-bounded periplasmic space"/>
    <property type="evidence" value="ECO:0007669"/>
    <property type="project" value="TreeGrafter"/>
</dbReference>
<evidence type="ECO:0000256" key="8">
    <source>
        <dbReference type="ARBA" id="ARBA00022801"/>
    </source>
</evidence>
<dbReference type="GO" id="GO:0006508">
    <property type="term" value="P:proteolysis"/>
    <property type="evidence" value="ECO:0007669"/>
    <property type="project" value="UniProtKB-KW"/>
</dbReference>
<keyword evidence="6 15" id="KW-0328">Glycosyltransferase</keyword>
<dbReference type="KEGG" id="ptan:CRYO30217_02127"/>
<comment type="similarity">
    <text evidence="2">In the C-terminal section; belongs to the transpeptidase family.</text>
</comment>
<dbReference type="InterPro" id="IPR001264">
    <property type="entry name" value="Glyco_trans_51"/>
</dbReference>
<dbReference type="InterPro" id="IPR023346">
    <property type="entry name" value="Lysozyme-like_dom_sf"/>
</dbReference>
<dbReference type="Pfam" id="PF06832">
    <property type="entry name" value="BiPBP_C"/>
    <property type="match status" value="1"/>
</dbReference>
<comment type="similarity">
    <text evidence="3">In the N-terminal section; belongs to the glycosyltransferase 51 family.</text>
</comment>
<dbReference type="Proteomes" id="UP000683507">
    <property type="component" value="Chromosome"/>
</dbReference>
<dbReference type="InterPro" id="IPR009647">
    <property type="entry name" value="PBP_C"/>
</dbReference>
<protein>
    <recommendedName>
        <fullName evidence="10">peptidoglycan glycosyltransferase</fullName>
        <ecNumber evidence="10">2.4.99.28</ecNumber>
    </recommendedName>
</protein>
<evidence type="ECO:0000256" key="5">
    <source>
        <dbReference type="ARBA" id="ARBA00022670"/>
    </source>
</evidence>
<evidence type="ECO:0000256" key="4">
    <source>
        <dbReference type="ARBA" id="ARBA00022645"/>
    </source>
</evidence>
<evidence type="ECO:0000256" key="9">
    <source>
        <dbReference type="ARBA" id="ARBA00023268"/>
    </source>
</evidence>
<dbReference type="InterPro" id="IPR001460">
    <property type="entry name" value="PCN-bd_Tpept"/>
</dbReference>
<dbReference type="EMBL" id="OU015584">
    <property type="protein sequence ID" value="CAG5083222.1"/>
    <property type="molecule type" value="Genomic_DNA"/>
</dbReference>
<keyword evidence="9" id="KW-0511">Multifunctional enzyme</keyword>
<sequence>MNFWSKIKSFPKRFLGWIWRKKYYFLGAWAILFFVWLFCTPDEFFDDPTCTILTDKDGNILNARIADDGQWRFPPREDVPYKFKMAILQFEDRDFYEHWGISFKAFGRAMKQNLAAGKVVSGGSTITMQVVRLSRKGKSRTISEKLVEVFQATRMEWTYSKDEILAMYASYAPMGGNVVGIDAAAWRYFGRKADELSWAESCLLAVLPNAPSLMHLDKNRTLLQEKRDRLIDRLYEIGVIDKTEWQLALMEELPTAPPDLPSLAPHVIDKAIASGQKGQWVSSFLDSYLQNEVTNIIEYHHEMLEQNEIHNAAAIILDLETKQVLAYVGNTFDENNEHGNQVDVIKAPRSTGSILKPFLYAAMLEDGVITPSQLIEDVPMIISGYAPKNYNEKYDGVVPAHRALARSLNVPIVKMLKDYGVQKFHQKLNDIGLTTVNRPASDYGLSLVLGGAEASLWDLTAVYGNMALTLNNYEQGTENQFESFKLYAKSNPLNGKPFQPEAVWSTFEALLQVARPEEEGSWQQFNTSQKIAWKTGTSYGFRDAWAIGVTPRYAVGVWVGNADGEGRPGLVGVKAAAPILFDVFSRLDGTDWFAPPHDEMKELAICKETGFKASHICPNVIHVNVPKSCESAEVCPYHKHVHTTLDGKYRVNSSCELPHNMKTTPWMILPPLAEKFYKQKNPTYQPVPPYRSDCQFDESVKPLAIAYPKKESHIYIPTNLDETKSKTVFEATHSDAQAIIYWHLDDQYIGQTVGIHQLELIPSIGKHELRIIDQEGFETSVTFEVINE</sequence>
<feature type="domain" description="Glycosyl transferase family 51" evidence="13">
    <location>
        <begin position="72"/>
        <end position="234"/>
    </location>
</feature>
<reference evidence="15" key="1">
    <citation type="submission" date="2021-04" db="EMBL/GenBank/DDBJ databases">
        <authorList>
            <person name="Rodrigo-Torres L."/>
            <person name="Arahal R. D."/>
            <person name="Lucena T."/>
        </authorList>
    </citation>
    <scope>NUCLEOTIDE SEQUENCE</scope>
    <source>
        <strain evidence="15">AS29M-1</strain>
    </source>
</reference>
<feature type="domain" description="Penicillin-binding protein transpeptidase" evidence="12">
    <location>
        <begin position="313"/>
        <end position="563"/>
    </location>
</feature>
<name>A0A916JMK3_9FLAO</name>
<evidence type="ECO:0000313" key="15">
    <source>
        <dbReference type="EMBL" id="CAG5083222.1"/>
    </source>
</evidence>
<dbReference type="RefSeq" id="WP_258542346.1">
    <property type="nucleotide sequence ID" value="NZ_OU015584.1"/>
</dbReference>
<comment type="pathway">
    <text evidence="1">Cell wall biogenesis; peptidoglycan biosynthesis.</text>
</comment>
<keyword evidence="7 15" id="KW-0808">Transferase</keyword>
<evidence type="ECO:0000313" key="16">
    <source>
        <dbReference type="Proteomes" id="UP000683507"/>
    </source>
</evidence>
<evidence type="ECO:0000256" key="3">
    <source>
        <dbReference type="ARBA" id="ARBA00007739"/>
    </source>
</evidence>